<comment type="caution">
    <text evidence="12">The sequence shown here is derived from an EMBL/GenBank/DDBJ whole genome shotgun (WGS) entry which is preliminary data.</text>
</comment>
<dbReference type="InterPro" id="IPR005467">
    <property type="entry name" value="His_kinase_dom"/>
</dbReference>
<dbReference type="EMBL" id="SDHZ01000002">
    <property type="protein sequence ID" value="RXK82821.1"/>
    <property type="molecule type" value="Genomic_DNA"/>
</dbReference>
<dbReference type="InterPro" id="IPR050482">
    <property type="entry name" value="Sensor_HK_TwoCompSys"/>
</dbReference>
<dbReference type="GO" id="GO:0000155">
    <property type="term" value="F:phosphorelay sensor kinase activity"/>
    <property type="evidence" value="ECO:0007669"/>
    <property type="project" value="InterPro"/>
</dbReference>
<dbReference type="SMART" id="SM00028">
    <property type="entry name" value="TPR"/>
    <property type="match status" value="2"/>
</dbReference>
<dbReference type="Gene3D" id="3.30.565.10">
    <property type="entry name" value="Histidine kinase-like ATPase, C-terminal domain"/>
    <property type="match status" value="1"/>
</dbReference>
<dbReference type="Gene3D" id="1.20.5.1930">
    <property type="match status" value="1"/>
</dbReference>
<dbReference type="InterPro" id="IPR036890">
    <property type="entry name" value="HATPase_C_sf"/>
</dbReference>
<dbReference type="GO" id="GO:0005886">
    <property type="term" value="C:plasma membrane"/>
    <property type="evidence" value="ECO:0007669"/>
    <property type="project" value="UniProtKB-SubCell"/>
</dbReference>
<dbReference type="OrthoDB" id="9778366at2"/>
<evidence type="ECO:0000256" key="4">
    <source>
        <dbReference type="ARBA" id="ARBA00022692"/>
    </source>
</evidence>
<dbReference type="Pfam" id="PF07730">
    <property type="entry name" value="HisKA_3"/>
    <property type="match status" value="1"/>
</dbReference>
<dbReference type="InterPro" id="IPR003594">
    <property type="entry name" value="HATPase_dom"/>
</dbReference>
<keyword evidence="8 9" id="KW-0472">Membrane</keyword>
<evidence type="ECO:0000256" key="2">
    <source>
        <dbReference type="ARBA" id="ARBA00022475"/>
    </source>
</evidence>
<accession>A0A4Q1D5A7</accession>
<dbReference type="Pfam" id="PF02518">
    <property type="entry name" value="HATPase_c"/>
    <property type="match status" value="1"/>
</dbReference>
<protein>
    <recommendedName>
        <fullName evidence="11">Histidine kinase domain-containing protein</fullName>
    </recommendedName>
</protein>
<keyword evidence="7" id="KW-0902">Two-component regulatory system</keyword>
<proteinExistence type="predicted"/>
<dbReference type="SMART" id="SM00387">
    <property type="entry name" value="HATPase_c"/>
    <property type="match status" value="1"/>
</dbReference>
<keyword evidence="13" id="KW-1185">Reference proteome</keyword>
<sequence length="663" mass="75558">MPVCRFVYLLLFWLSVQLCAAPVYAQERAASTDTAGILRMLATADSVSHANPPEGYALYAEALKKSWEAHFYKGVVMALTKTGTWFFGNDIGIAIRYGTEALRVYDEKRLNDIKVKAPLYLLLAEAYDEKGRQDSSAYFYYLLNDDLDRLPQVSPAFATNLYIKLTVFWLHMNYDTASIRYTAGQYVNQALKAAANQPETSAARLNTFFLQGLYFHAIRQYDSSRYYFLLYLKKAPGMNMARRISTLLNIADTYLLEHQPEKALVYTNQVIALRQNSDYEVSLSYYLNEADFMKAVAMFQQGKYAQTIPMLQQYLSYSTGKGKLLRFDMMEAHRMLAESYEHLGMYDKALEENKIHIRQQDSLNQKDKLDMINRLEMRYRIAQKDKELALQQLTITEAGNNVRRKNFWIGIISILAGGLAIIFVLWQRSSRHKQKLQAEKINSIQKEMEITRLNATISGEEKERKRLAQELHDGVGGMLAAARITLELATHKLPPVLVPDFSEGIKILEEAAIELRKTAHNMLPDVLETKGLVQAVKSFCYKVGHNHATELFFQCYGTERRFNIIFELAIYRVVQELVHNILKHAHASKAIIQMEFTETGISITIEDDGVGMPENVKQASEGIGLANIYERVRTAGGSIDIESSPDNGTSIYLEFEIQAENQN</sequence>
<evidence type="ECO:0000256" key="10">
    <source>
        <dbReference type="SAM" id="SignalP"/>
    </source>
</evidence>
<evidence type="ECO:0000256" key="5">
    <source>
        <dbReference type="ARBA" id="ARBA00022777"/>
    </source>
</evidence>
<evidence type="ECO:0000256" key="3">
    <source>
        <dbReference type="ARBA" id="ARBA00022679"/>
    </source>
</evidence>
<feature type="domain" description="Histidine kinase" evidence="11">
    <location>
        <begin position="570"/>
        <end position="659"/>
    </location>
</feature>
<evidence type="ECO:0000256" key="9">
    <source>
        <dbReference type="SAM" id="Phobius"/>
    </source>
</evidence>
<dbReference type="PANTHER" id="PTHR24421:SF37">
    <property type="entry name" value="SENSOR HISTIDINE KINASE NARS"/>
    <property type="match status" value="1"/>
</dbReference>
<dbReference type="AlphaFoldDB" id="A0A4Q1D5A7"/>
<evidence type="ECO:0000256" key="8">
    <source>
        <dbReference type="ARBA" id="ARBA00023136"/>
    </source>
</evidence>
<keyword evidence="6 9" id="KW-1133">Transmembrane helix</keyword>
<feature type="chain" id="PRO_5020502634" description="Histidine kinase domain-containing protein" evidence="10">
    <location>
        <begin position="26"/>
        <end position="663"/>
    </location>
</feature>
<evidence type="ECO:0000313" key="12">
    <source>
        <dbReference type="EMBL" id="RXK82821.1"/>
    </source>
</evidence>
<feature type="transmembrane region" description="Helical" evidence="9">
    <location>
        <begin position="407"/>
        <end position="426"/>
    </location>
</feature>
<gene>
    <name evidence="12" type="ORF">ESB13_11825</name>
</gene>
<dbReference type="PANTHER" id="PTHR24421">
    <property type="entry name" value="NITRATE/NITRITE SENSOR PROTEIN NARX-RELATED"/>
    <property type="match status" value="1"/>
</dbReference>
<dbReference type="SUPFAM" id="SSF48452">
    <property type="entry name" value="TPR-like"/>
    <property type="match status" value="1"/>
</dbReference>
<feature type="signal peptide" evidence="10">
    <location>
        <begin position="1"/>
        <end position="25"/>
    </location>
</feature>
<dbReference type="Proteomes" id="UP000290545">
    <property type="component" value="Unassembled WGS sequence"/>
</dbReference>
<keyword evidence="3" id="KW-0808">Transferase</keyword>
<evidence type="ECO:0000313" key="13">
    <source>
        <dbReference type="Proteomes" id="UP000290545"/>
    </source>
</evidence>
<dbReference type="InterPro" id="IPR011712">
    <property type="entry name" value="Sig_transdc_His_kin_sub3_dim/P"/>
</dbReference>
<evidence type="ECO:0000259" key="11">
    <source>
        <dbReference type="PROSITE" id="PS50109"/>
    </source>
</evidence>
<dbReference type="InterPro" id="IPR019734">
    <property type="entry name" value="TPR_rpt"/>
</dbReference>
<dbReference type="CDD" id="cd16917">
    <property type="entry name" value="HATPase_UhpB-NarQ-NarX-like"/>
    <property type="match status" value="1"/>
</dbReference>
<name>A0A4Q1D5A7_9BACT</name>
<dbReference type="GO" id="GO:0046983">
    <property type="term" value="F:protein dimerization activity"/>
    <property type="evidence" value="ECO:0007669"/>
    <property type="project" value="InterPro"/>
</dbReference>
<dbReference type="RefSeq" id="WP_129003526.1">
    <property type="nucleotide sequence ID" value="NZ_SDHZ01000002.1"/>
</dbReference>
<organism evidence="12 13">
    <name type="scientific">Filimonas effusa</name>
    <dbReference type="NCBI Taxonomy" id="2508721"/>
    <lineage>
        <taxon>Bacteria</taxon>
        <taxon>Pseudomonadati</taxon>
        <taxon>Bacteroidota</taxon>
        <taxon>Chitinophagia</taxon>
        <taxon>Chitinophagales</taxon>
        <taxon>Chitinophagaceae</taxon>
        <taxon>Filimonas</taxon>
    </lineage>
</organism>
<evidence type="ECO:0000256" key="6">
    <source>
        <dbReference type="ARBA" id="ARBA00022989"/>
    </source>
</evidence>
<dbReference type="PROSITE" id="PS50109">
    <property type="entry name" value="HIS_KIN"/>
    <property type="match status" value="1"/>
</dbReference>
<reference evidence="12 13" key="1">
    <citation type="submission" date="2019-01" db="EMBL/GenBank/DDBJ databases">
        <title>Filimonas sp. strain TTM-71.</title>
        <authorList>
            <person name="Chen W.-M."/>
        </authorList>
    </citation>
    <scope>NUCLEOTIDE SEQUENCE [LARGE SCALE GENOMIC DNA]</scope>
    <source>
        <strain evidence="12 13">TTM-71</strain>
    </source>
</reference>
<keyword evidence="10" id="KW-0732">Signal</keyword>
<evidence type="ECO:0000256" key="7">
    <source>
        <dbReference type="ARBA" id="ARBA00023012"/>
    </source>
</evidence>
<comment type="subcellular location">
    <subcellularLocation>
        <location evidence="1">Cell membrane</location>
        <topology evidence="1">Multi-pass membrane protein</topology>
    </subcellularLocation>
</comment>
<keyword evidence="5" id="KW-0418">Kinase</keyword>
<keyword evidence="4 9" id="KW-0812">Transmembrane</keyword>
<dbReference type="Gene3D" id="1.25.40.10">
    <property type="entry name" value="Tetratricopeptide repeat domain"/>
    <property type="match status" value="1"/>
</dbReference>
<evidence type="ECO:0000256" key="1">
    <source>
        <dbReference type="ARBA" id="ARBA00004651"/>
    </source>
</evidence>
<dbReference type="SUPFAM" id="SSF55874">
    <property type="entry name" value="ATPase domain of HSP90 chaperone/DNA topoisomerase II/histidine kinase"/>
    <property type="match status" value="1"/>
</dbReference>
<keyword evidence="2" id="KW-1003">Cell membrane</keyword>
<dbReference type="InterPro" id="IPR011990">
    <property type="entry name" value="TPR-like_helical_dom_sf"/>
</dbReference>